<dbReference type="EMBL" id="JH669397">
    <property type="protein sequence ID" value="KAG6465173.1"/>
    <property type="molecule type" value="Genomic_DNA"/>
</dbReference>
<evidence type="ECO:0000256" key="2">
    <source>
        <dbReference type="SAM" id="Phobius"/>
    </source>
</evidence>
<dbReference type="Pfam" id="PF00201">
    <property type="entry name" value="UDPGT"/>
    <property type="match status" value="1"/>
</dbReference>
<proteinExistence type="predicted"/>
<keyword evidence="1" id="KW-0808">Transferase</keyword>
<dbReference type="GO" id="GO:0008194">
    <property type="term" value="F:UDP-glycosyltransferase activity"/>
    <property type="evidence" value="ECO:0007669"/>
    <property type="project" value="InterPro"/>
</dbReference>
<dbReference type="Proteomes" id="UP000791440">
    <property type="component" value="Unassembled WGS sequence"/>
</dbReference>
<reference evidence="3" key="2">
    <citation type="submission" date="2020-12" db="EMBL/GenBank/DDBJ databases">
        <authorList>
            <person name="Kanost M."/>
        </authorList>
    </citation>
    <scope>NUCLEOTIDE SEQUENCE</scope>
</reference>
<keyword evidence="4" id="KW-1185">Reference proteome</keyword>
<evidence type="ECO:0000256" key="1">
    <source>
        <dbReference type="ARBA" id="ARBA00022679"/>
    </source>
</evidence>
<evidence type="ECO:0008006" key="5">
    <source>
        <dbReference type="Google" id="ProtNLM"/>
    </source>
</evidence>
<comment type="caution">
    <text evidence="3">The sequence shown here is derived from an EMBL/GenBank/DDBJ whole genome shotgun (WGS) entry which is preliminary data.</text>
</comment>
<evidence type="ECO:0000313" key="3">
    <source>
        <dbReference type="EMBL" id="KAG6465173.1"/>
    </source>
</evidence>
<evidence type="ECO:0000313" key="4">
    <source>
        <dbReference type="Proteomes" id="UP000791440"/>
    </source>
</evidence>
<sequence>MYDTPQTPLDRAVWWTEYVLRHKGAQHLKSPAANMTYAEYFMLDFVLTLIGVQSVALVILVYIIYYVIRLFKYGSVKIKRS</sequence>
<organism evidence="3 4">
    <name type="scientific">Manduca sexta</name>
    <name type="common">Tobacco hawkmoth</name>
    <name type="synonym">Tobacco hornworm</name>
    <dbReference type="NCBI Taxonomy" id="7130"/>
    <lineage>
        <taxon>Eukaryota</taxon>
        <taxon>Metazoa</taxon>
        <taxon>Ecdysozoa</taxon>
        <taxon>Arthropoda</taxon>
        <taxon>Hexapoda</taxon>
        <taxon>Insecta</taxon>
        <taxon>Pterygota</taxon>
        <taxon>Neoptera</taxon>
        <taxon>Endopterygota</taxon>
        <taxon>Lepidoptera</taxon>
        <taxon>Glossata</taxon>
        <taxon>Ditrysia</taxon>
        <taxon>Bombycoidea</taxon>
        <taxon>Sphingidae</taxon>
        <taxon>Sphinginae</taxon>
        <taxon>Sphingini</taxon>
        <taxon>Manduca</taxon>
    </lineage>
</organism>
<gene>
    <name evidence="3" type="ORF">O3G_MSEX014977</name>
</gene>
<keyword evidence="2" id="KW-1133">Transmembrane helix</keyword>
<keyword evidence="2" id="KW-0812">Transmembrane</keyword>
<accession>A0A921ZXT1</accession>
<protein>
    <recommendedName>
        <fullName evidence="5">Glucuronosyltransferase</fullName>
    </recommendedName>
</protein>
<dbReference type="AlphaFoldDB" id="A0A921ZXT1"/>
<dbReference type="InterPro" id="IPR002213">
    <property type="entry name" value="UDP_glucos_trans"/>
</dbReference>
<keyword evidence="2" id="KW-0472">Membrane</keyword>
<reference evidence="3" key="1">
    <citation type="journal article" date="2016" name="Insect Biochem. Mol. Biol.">
        <title>Multifaceted biological insights from a draft genome sequence of the tobacco hornworm moth, Manduca sexta.</title>
        <authorList>
            <person name="Kanost M.R."/>
            <person name="Arrese E.L."/>
            <person name="Cao X."/>
            <person name="Chen Y.R."/>
            <person name="Chellapilla S."/>
            <person name="Goldsmith M.R."/>
            <person name="Grosse-Wilde E."/>
            <person name="Heckel D.G."/>
            <person name="Herndon N."/>
            <person name="Jiang H."/>
            <person name="Papanicolaou A."/>
            <person name="Qu J."/>
            <person name="Soulages J.L."/>
            <person name="Vogel H."/>
            <person name="Walters J."/>
            <person name="Waterhouse R.M."/>
            <person name="Ahn S.J."/>
            <person name="Almeida F.C."/>
            <person name="An C."/>
            <person name="Aqrawi P."/>
            <person name="Bretschneider A."/>
            <person name="Bryant W.B."/>
            <person name="Bucks S."/>
            <person name="Chao H."/>
            <person name="Chevignon G."/>
            <person name="Christen J.M."/>
            <person name="Clarke D.F."/>
            <person name="Dittmer N.T."/>
            <person name="Ferguson L.C.F."/>
            <person name="Garavelou S."/>
            <person name="Gordon K.H.J."/>
            <person name="Gunaratna R.T."/>
            <person name="Han Y."/>
            <person name="Hauser F."/>
            <person name="He Y."/>
            <person name="Heidel-Fischer H."/>
            <person name="Hirsh A."/>
            <person name="Hu Y."/>
            <person name="Jiang H."/>
            <person name="Kalra D."/>
            <person name="Klinner C."/>
            <person name="Konig C."/>
            <person name="Kovar C."/>
            <person name="Kroll A.R."/>
            <person name="Kuwar S.S."/>
            <person name="Lee S.L."/>
            <person name="Lehman R."/>
            <person name="Li K."/>
            <person name="Li Z."/>
            <person name="Liang H."/>
            <person name="Lovelace S."/>
            <person name="Lu Z."/>
            <person name="Mansfield J.H."/>
            <person name="McCulloch K.J."/>
            <person name="Mathew T."/>
            <person name="Morton B."/>
            <person name="Muzny D.M."/>
            <person name="Neunemann D."/>
            <person name="Ongeri F."/>
            <person name="Pauchet Y."/>
            <person name="Pu L.L."/>
            <person name="Pyrousis I."/>
            <person name="Rao X.J."/>
            <person name="Redding A."/>
            <person name="Roesel C."/>
            <person name="Sanchez-Gracia A."/>
            <person name="Schaack S."/>
            <person name="Shukla A."/>
            <person name="Tetreau G."/>
            <person name="Wang Y."/>
            <person name="Xiong G.H."/>
            <person name="Traut W."/>
            <person name="Walsh T.K."/>
            <person name="Worley K.C."/>
            <person name="Wu D."/>
            <person name="Wu W."/>
            <person name="Wu Y.Q."/>
            <person name="Zhang X."/>
            <person name="Zou Z."/>
            <person name="Zucker H."/>
            <person name="Briscoe A.D."/>
            <person name="Burmester T."/>
            <person name="Clem R.J."/>
            <person name="Feyereisen R."/>
            <person name="Grimmelikhuijzen C.J.P."/>
            <person name="Hamodrakas S.J."/>
            <person name="Hansson B.S."/>
            <person name="Huguet E."/>
            <person name="Jermiin L.S."/>
            <person name="Lan Q."/>
            <person name="Lehman H.K."/>
            <person name="Lorenzen M."/>
            <person name="Merzendorfer H."/>
            <person name="Michalopoulos I."/>
            <person name="Morton D.B."/>
            <person name="Muthukrishnan S."/>
            <person name="Oakeshott J.G."/>
            <person name="Palmer W."/>
            <person name="Park Y."/>
            <person name="Passarelli A.L."/>
            <person name="Rozas J."/>
            <person name="Schwartz L.M."/>
            <person name="Smith W."/>
            <person name="Southgate A."/>
            <person name="Vilcinskas A."/>
            <person name="Vogt R."/>
            <person name="Wang P."/>
            <person name="Werren J."/>
            <person name="Yu X.Q."/>
            <person name="Zhou J.J."/>
            <person name="Brown S.J."/>
            <person name="Scherer S.E."/>
            <person name="Richards S."/>
            <person name="Blissard G.W."/>
        </authorList>
    </citation>
    <scope>NUCLEOTIDE SEQUENCE</scope>
</reference>
<name>A0A921ZXT1_MANSE</name>
<feature type="transmembrane region" description="Helical" evidence="2">
    <location>
        <begin position="45"/>
        <end position="68"/>
    </location>
</feature>